<feature type="compositionally biased region" description="Low complexity" evidence="1">
    <location>
        <begin position="1211"/>
        <end position="1233"/>
    </location>
</feature>
<dbReference type="Proteomes" id="UP000887561">
    <property type="component" value="Unplaced"/>
</dbReference>
<feature type="compositionally biased region" description="Basic and acidic residues" evidence="1">
    <location>
        <begin position="249"/>
        <end position="263"/>
    </location>
</feature>
<feature type="compositionally biased region" description="Basic and acidic residues" evidence="1">
    <location>
        <begin position="939"/>
        <end position="985"/>
    </location>
</feature>
<feature type="compositionally biased region" description="Basic residues" evidence="1">
    <location>
        <begin position="1134"/>
        <end position="1148"/>
    </location>
</feature>
<evidence type="ECO:0000256" key="1">
    <source>
        <dbReference type="SAM" id="MobiDB-lite"/>
    </source>
</evidence>
<feature type="region of interest" description="Disordered" evidence="1">
    <location>
        <begin position="827"/>
        <end position="920"/>
    </location>
</feature>
<feature type="region of interest" description="Disordered" evidence="1">
    <location>
        <begin position="207"/>
        <end position="263"/>
    </location>
</feature>
<accession>A0A915M5I5</accession>
<feature type="compositionally biased region" description="Basic and acidic residues" evidence="1">
    <location>
        <begin position="889"/>
        <end position="909"/>
    </location>
</feature>
<keyword evidence="2" id="KW-1185">Reference proteome</keyword>
<organism evidence="2 3">
    <name type="scientific">Meloidogyne javanica</name>
    <name type="common">Root-knot nematode worm</name>
    <dbReference type="NCBI Taxonomy" id="6303"/>
    <lineage>
        <taxon>Eukaryota</taxon>
        <taxon>Metazoa</taxon>
        <taxon>Ecdysozoa</taxon>
        <taxon>Nematoda</taxon>
        <taxon>Chromadorea</taxon>
        <taxon>Rhabditida</taxon>
        <taxon>Tylenchina</taxon>
        <taxon>Tylenchomorpha</taxon>
        <taxon>Tylenchoidea</taxon>
        <taxon>Meloidogynidae</taxon>
        <taxon>Meloidogyninae</taxon>
        <taxon>Meloidogyne</taxon>
        <taxon>Meloidogyne incognita group</taxon>
    </lineage>
</organism>
<proteinExistence type="predicted"/>
<feature type="region of interest" description="Disordered" evidence="1">
    <location>
        <begin position="1166"/>
        <end position="1185"/>
    </location>
</feature>
<feature type="compositionally biased region" description="Basic and acidic residues" evidence="1">
    <location>
        <begin position="207"/>
        <end position="218"/>
    </location>
</feature>
<name>A0A915M5I5_MELJA</name>
<evidence type="ECO:0000313" key="2">
    <source>
        <dbReference type="Proteomes" id="UP000887561"/>
    </source>
</evidence>
<dbReference type="WBParaSite" id="scaffold3127_cov229.g6044">
    <property type="protein sequence ID" value="scaffold3127_cov229.g6044"/>
    <property type="gene ID" value="scaffold3127_cov229.g6044"/>
</dbReference>
<feature type="region of interest" description="Disordered" evidence="1">
    <location>
        <begin position="1208"/>
        <end position="1245"/>
    </location>
</feature>
<evidence type="ECO:0000313" key="3">
    <source>
        <dbReference type="WBParaSite" id="scaffold3127_cov229.g6044"/>
    </source>
</evidence>
<feature type="region of interest" description="Disordered" evidence="1">
    <location>
        <begin position="1112"/>
        <end position="1159"/>
    </location>
</feature>
<reference evidence="3" key="1">
    <citation type="submission" date="2022-11" db="UniProtKB">
        <authorList>
            <consortium name="WormBaseParasite"/>
        </authorList>
    </citation>
    <scope>IDENTIFICATION</scope>
</reference>
<sequence>MLKVSGLAGKIHYNREIRQSLKKNHDNRNYEGIINFVAIHLDRDCNEILSEYGKENQKKKKETPFEKINNDLNIGFGMKMLGGLSSEIKLFNFAYTSILSQIFENEGENKECYLNTEKENNWDSELIKIEGNEKKISEYIKENNDTTKPSELTEDLICLMLIIGNETEKYCKESKEYKNKFLNEYKNYSEGKDKDLVEKWKTDNMKSKENGNLKKINESNDENDDENEENINLQNGKEIHEDSEESPEEEKTASFENKTKEEDLMKTAEEDLNKSEARKRSVTWKLDENGKEVPKKEEIKKEGFISKVGRLFSFGKSNEKKDNEKQQKNEEVVVVNLPKLYFDPKHECKCYLYVEGGEEKKPIPAKLAIEDFLENDNYDPISADKSWEICQKVKEISLDELENLGNGIEESTKEKRREMIQKKRVNLKRLDFMCSIVVEKRMKKVGKWLEWNAIILREYQLLSAQQKSLNNHKIENKKEENQKIEDLEKCQKFIESIRSREKYDWKSDIQQPIKNWRKTFDKNGLCDSVATEMFLKEGNKVCDQTSIWLKNNEFEKGEEYMENLERKCSALKLYTHNMHWNEEKDYYEMDNGFIAEKQLEWLLKALKKINLLTVVSNEMKNGQKCDEILVEAKKIETDKINDELPKLIKKKKEITACLEQIKNKFENEAKNICESAKILRNIEKQVFDSEHIEEPQFAKRKEIMEKILEECQVVEEKEVKDEKKKMEPEMPENAEDREEAIMRILEFSGIIWERAINQIGMEFKPPIHCQHFGDEILQEIINGNEIEGVERDLFEKMEPQCILNYSIDLGKRAKKLVTVKFSHEFETEISEEEKESKSKEIKMENEKEETKNNPMMDTKSEVIEKEDIIPKDLKGEDIREGTINVPELNLKKKEEPPEKPSQESKNPKEEEIEVPQTNTLNEEMLKMIKSMEKVQSKENFIKDKNIEKEKPIIENKPDENQNKKEPIIEEKKSQSLENKKLETPRKITAKTNGGNPFSFKDLIKKWNKDPVETTQIIEPPKENIKNNPNNVLKDEIKAPLNHKENKEIPQIKTKQIFEKPKVIVQNPLNNAQNEIKNPLNHHKNKEISEKLQEKENIPNKLENNQEIKQITSILPPPKENGNNQQNKLGGGNKPSRKRRNKNRRKNKNKPNQINNTPLHEMEMVQGLKKGQKHPNGGKKQAENQPKLAEQNPAVSLATVPHVAKNIPKLHNIPNAPNTAATPSNPPNNTNNRHPPSPLGISHPGPSIFSIKHEFRPDGSVRIHTKILGTNPFATGNTKHRFGVKLNRVKRDAEKFGINNNGKEKQNNQPKCLNVNVCEIYKFLDLSAIKWWWCRDVEKDDALEIVKNIKLLIEDIGCVEDNNKCKKKEEEGDYQIKAEQHVEQFFEKIFVASGIDELSQNGEYMDSECLMKLSNSLIEKKKEICGRFMEEKDDNDQNEFNEGLDEEEKKEFIKLCSEM</sequence>
<feature type="compositionally biased region" description="Acidic residues" evidence="1">
    <location>
        <begin position="219"/>
        <end position="229"/>
    </location>
</feature>
<feature type="region of interest" description="Disordered" evidence="1">
    <location>
        <begin position="939"/>
        <end position="1001"/>
    </location>
</feature>
<feature type="compositionally biased region" description="Basic and acidic residues" evidence="1">
    <location>
        <begin position="834"/>
        <end position="851"/>
    </location>
</feature>
<protein>
    <submittedName>
        <fullName evidence="3">Uncharacterized protein</fullName>
    </submittedName>
</protein>
<feature type="compositionally biased region" description="Basic and acidic residues" evidence="1">
    <location>
        <begin position="858"/>
        <end position="880"/>
    </location>
</feature>